<accession>A0A835K165</accession>
<evidence type="ECO:0000313" key="1">
    <source>
        <dbReference type="EMBL" id="KAF9682202.1"/>
    </source>
</evidence>
<comment type="caution">
    <text evidence="1">The sequence shown here is derived from an EMBL/GenBank/DDBJ whole genome shotgun (WGS) entry which is preliminary data.</text>
</comment>
<keyword evidence="2" id="KW-1185">Reference proteome</keyword>
<organism evidence="1 2">
    <name type="scientific">Salix dunnii</name>
    <dbReference type="NCBI Taxonomy" id="1413687"/>
    <lineage>
        <taxon>Eukaryota</taxon>
        <taxon>Viridiplantae</taxon>
        <taxon>Streptophyta</taxon>
        <taxon>Embryophyta</taxon>
        <taxon>Tracheophyta</taxon>
        <taxon>Spermatophyta</taxon>
        <taxon>Magnoliopsida</taxon>
        <taxon>eudicotyledons</taxon>
        <taxon>Gunneridae</taxon>
        <taxon>Pentapetalae</taxon>
        <taxon>rosids</taxon>
        <taxon>fabids</taxon>
        <taxon>Malpighiales</taxon>
        <taxon>Salicaceae</taxon>
        <taxon>Saliceae</taxon>
        <taxon>Salix</taxon>
    </lineage>
</organism>
<reference evidence="1 2" key="1">
    <citation type="submission" date="2020-10" db="EMBL/GenBank/DDBJ databases">
        <title>Plant Genome Project.</title>
        <authorList>
            <person name="Zhang R.-G."/>
        </authorList>
    </citation>
    <scope>NUCLEOTIDE SEQUENCE [LARGE SCALE GENOMIC DNA]</scope>
    <source>
        <strain evidence="1">FAFU-HL-1</strain>
        <tissue evidence="1">Leaf</tissue>
    </source>
</reference>
<evidence type="ECO:0000313" key="2">
    <source>
        <dbReference type="Proteomes" id="UP000657918"/>
    </source>
</evidence>
<name>A0A835K165_9ROSI</name>
<gene>
    <name evidence="1" type="ORF">SADUNF_Sadunf05G0084100</name>
</gene>
<proteinExistence type="predicted"/>
<sequence>MAVVSKIDHKSALDRLNGDPSLSVISSGLKTTNGVLEQEGDGAGIGMAFESKCKKTKRKRSYTCKWLETMKPPFLPPDISNRSFSSGGKAKNSLARVVISDTSLASTP</sequence>
<dbReference type="EMBL" id="JADGMS010000005">
    <property type="protein sequence ID" value="KAF9682202.1"/>
    <property type="molecule type" value="Genomic_DNA"/>
</dbReference>
<dbReference type="Proteomes" id="UP000657918">
    <property type="component" value="Unassembled WGS sequence"/>
</dbReference>
<dbReference type="AlphaFoldDB" id="A0A835K165"/>
<protein>
    <submittedName>
        <fullName evidence="1">Uncharacterized protein</fullName>
    </submittedName>
</protein>